<proteinExistence type="predicted"/>
<keyword evidence="2" id="KW-1185">Reference proteome</keyword>
<dbReference type="Gene3D" id="1.25.40.990">
    <property type="match status" value="1"/>
</dbReference>
<dbReference type="VEuPathDB" id="MicrosporidiaDB:Eint_110250"/>
<protein>
    <submittedName>
        <fullName evidence="1">Uncharacterized protein</fullName>
    </submittedName>
</protein>
<dbReference type="EMBL" id="CP001952">
    <property type="protein sequence ID" value="ADM12526.1"/>
    <property type="molecule type" value="Genomic_DNA"/>
</dbReference>
<sequence>MNKQLNEVESLCLTGIKKGDPEMVEMYFGPYLSCSPSTDNSALIKAYMLLYYLSTGSKKTFYTTIETVTSLELSDPCIRLAMEVDMCVSIGAVERLRRLIEGNGRKEFDQFLKGVLENQMKIMESSINYDDPRLEIQSQEDKKVIEDVTFIGRNLPANF</sequence>
<gene>
    <name evidence="1" type="ORF">Eint_110250</name>
</gene>
<organism evidence="1 2">
    <name type="scientific">Encephalitozoon intestinalis (strain ATCC 50506)</name>
    <name type="common">Microsporidian parasite</name>
    <name type="synonym">Septata intestinalis</name>
    <dbReference type="NCBI Taxonomy" id="876142"/>
    <lineage>
        <taxon>Eukaryota</taxon>
        <taxon>Fungi</taxon>
        <taxon>Fungi incertae sedis</taxon>
        <taxon>Microsporidia</taxon>
        <taxon>Unikaryonidae</taxon>
        <taxon>Encephalitozoon</taxon>
    </lineage>
</organism>
<dbReference type="HOGENOM" id="CLU_1660742_0_0_1"/>
<evidence type="ECO:0000313" key="2">
    <source>
        <dbReference type="Proteomes" id="UP000002313"/>
    </source>
</evidence>
<dbReference type="AlphaFoldDB" id="E0SAA1"/>
<dbReference type="GeneID" id="9699593"/>
<name>E0SAA1_ENCIT</name>
<dbReference type="OrthoDB" id="8775810at2759"/>
<dbReference type="KEGG" id="ein:Eint_110250"/>
<evidence type="ECO:0000313" key="1">
    <source>
        <dbReference type="EMBL" id="ADM12526.1"/>
    </source>
</evidence>
<dbReference type="RefSeq" id="XP_003073886.1">
    <property type="nucleotide sequence ID" value="XM_003073840.1"/>
</dbReference>
<reference evidence="1 2" key="2">
    <citation type="journal article" date="2012" name="Proc. Natl. Acad. Sci. U.S.A.">
        <title>Gain and loss of multiple functionally related, horizontally transferred genes in the reduced genomes of two microsporidian parasites.</title>
        <authorList>
            <person name="Pombert J.-F."/>
            <person name="Selman M."/>
            <person name="Burki F."/>
            <person name="Bardell F.T."/>
            <person name="Farinelli L."/>
            <person name="Solter L.F."/>
            <person name="Whitman D.W."/>
            <person name="Weiss L.M."/>
            <person name="Corradi N."/>
            <person name="Keeling P.J."/>
        </authorList>
    </citation>
    <scope>NUCLEOTIDE SEQUENCE [LARGE SCALE GENOMIC DNA]</scope>
    <source>
        <strain evidence="1 2">ATCC 50506</strain>
    </source>
</reference>
<dbReference type="Proteomes" id="UP000002313">
    <property type="component" value="Chromosome XI"/>
</dbReference>
<reference evidence="1 2" key="1">
    <citation type="journal article" date="2010" name="Nat. Commun.">
        <title>The complete sequence of the smallest known nuclear genome from the microsporidian Encephalitozoon intestinalis.</title>
        <authorList>
            <person name="Corradi N."/>
            <person name="Pombert J.-F."/>
            <person name="Farinelli L."/>
            <person name="Didier E.S."/>
            <person name="Keeling P.J."/>
        </authorList>
    </citation>
    <scope>NUCLEOTIDE SEQUENCE [LARGE SCALE GENOMIC DNA]</scope>
    <source>
        <strain evidence="1 2">ATCC 50506</strain>
    </source>
</reference>
<accession>E0SAA1</accession>